<keyword evidence="3" id="KW-1185">Reference proteome</keyword>
<dbReference type="PROSITE" id="PS51186">
    <property type="entry name" value="GNAT"/>
    <property type="match status" value="1"/>
</dbReference>
<dbReference type="AlphaFoldDB" id="A0A853ESM1"/>
<evidence type="ECO:0000313" key="2">
    <source>
        <dbReference type="EMBL" id="NYS93457.1"/>
    </source>
</evidence>
<gene>
    <name evidence="2" type="ORF">HZZ10_07955</name>
</gene>
<evidence type="ECO:0000313" key="3">
    <source>
        <dbReference type="Proteomes" id="UP000561011"/>
    </source>
</evidence>
<dbReference type="PANTHER" id="PTHR43441">
    <property type="entry name" value="RIBOSOMAL-PROTEIN-SERINE ACETYLTRANSFERASE"/>
    <property type="match status" value="1"/>
</dbReference>
<dbReference type="GO" id="GO:0005737">
    <property type="term" value="C:cytoplasm"/>
    <property type="evidence" value="ECO:0007669"/>
    <property type="project" value="TreeGrafter"/>
</dbReference>
<dbReference type="InterPro" id="IPR000182">
    <property type="entry name" value="GNAT_dom"/>
</dbReference>
<sequence length="161" mass="17115">MTHDHPRVTLEPISPALAQRIVDRTEIPGDDWHPEYPFVDELDPLRSLARSTAPHPVFTMYLVRRSSDGLAVGGLGFFGPPDSNGRVELGYGLVPGARGAGLAKQAVGLALRMARDAGATVAAADTEADNLASRRVLAANGFLEVARRGGLVLVERPLGEL</sequence>
<dbReference type="SUPFAM" id="SSF55729">
    <property type="entry name" value="Acyl-CoA N-acyltransferases (Nat)"/>
    <property type="match status" value="1"/>
</dbReference>
<dbReference type="PANTHER" id="PTHR43441:SF6">
    <property type="entry name" value="N-ACETYLTRANSFERASE DOMAIN-CONTAINING PROTEIN"/>
    <property type="match status" value="1"/>
</dbReference>
<reference evidence="2 3" key="1">
    <citation type="submission" date="2020-07" db="EMBL/GenBank/DDBJ databases">
        <title>MOT database genomes.</title>
        <authorList>
            <person name="Joseph S."/>
            <person name="Aduse-Opoku J."/>
            <person name="Hashim A."/>
            <person name="Wade W."/>
            <person name="Curtis M."/>
        </authorList>
    </citation>
    <scope>NUCLEOTIDE SEQUENCE [LARGE SCALE GENOMIC DNA]</scope>
    <source>
        <strain evidence="2 3">DSM 100099</strain>
    </source>
</reference>
<evidence type="ECO:0000259" key="1">
    <source>
        <dbReference type="PROSITE" id="PS51186"/>
    </source>
</evidence>
<name>A0A853ESM1_9MICO</name>
<keyword evidence="2" id="KW-0808">Transferase</keyword>
<protein>
    <submittedName>
        <fullName evidence="2">GNAT family N-acetyltransferase</fullName>
    </submittedName>
</protein>
<proteinExistence type="predicted"/>
<dbReference type="RefSeq" id="WP_179913111.1">
    <property type="nucleotide sequence ID" value="NZ_JACBYE010000015.1"/>
</dbReference>
<dbReference type="Pfam" id="PF13302">
    <property type="entry name" value="Acetyltransf_3"/>
    <property type="match status" value="1"/>
</dbReference>
<dbReference type="GO" id="GO:1990189">
    <property type="term" value="F:protein N-terminal-serine acetyltransferase activity"/>
    <property type="evidence" value="ECO:0007669"/>
    <property type="project" value="TreeGrafter"/>
</dbReference>
<accession>A0A853ESM1</accession>
<dbReference type="GO" id="GO:0008999">
    <property type="term" value="F:protein-N-terminal-alanine acetyltransferase activity"/>
    <property type="evidence" value="ECO:0007669"/>
    <property type="project" value="TreeGrafter"/>
</dbReference>
<comment type="caution">
    <text evidence="2">The sequence shown here is derived from an EMBL/GenBank/DDBJ whole genome shotgun (WGS) entry which is preliminary data.</text>
</comment>
<dbReference type="InterPro" id="IPR051908">
    <property type="entry name" value="Ribosomal_N-acetyltransferase"/>
</dbReference>
<feature type="domain" description="N-acetyltransferase" evidence="1">
    <location>
        <begin position="19"/>
        <end position="159"/>
    </location>
</feature>
<dbReference type="InterPro" id="IPR016181">
    <property type="entry name" value="Acyl_CoA_acyltransferase"/>
</dbReference>
<dbReference type="Proteomes" id="UP000561011">
    <property type="component" value="Unassembled WGS sequence"/>
</dbReference>
<dbReference type="Gene3D" id="3.40.630.30">
    <property type="match status" value="1"/>
</dbReference>
<organism evidence="2 3">
    <name type="scientific">Sanguibacter inulinus</name>
    <dbReference type="NCBI Taxonomy" id="60922"/>
    <lineage>
        <taxon>Bacteria</taxon>
        <taxon>Bacillati</taxon>
        <taxon>Actinomycetota</taxon>
        <taxon>Actinomycetes</taxon>
        <taxon>Micrococcales</taxon>
        <taxon>Sanguibacteraceae</taxon>
        <taxon>Sanguibacter</taxon>
    </lineage>
</organism>
<dbReference type="EMBL" id="JACBYE010000015">
    <property type="protein sequence ID" value="NYS93457.1"/>
    <property type="molecule type" value="Genomic_DNA"/>
</dbReference>